<reference evidence="2" key="2">
    <citation type="submission" date="2021-04" db="EMBL/GenBank/DDBJ databases">
        <title>Isolation and characterization of a novel species of the genus Sulfurimonas.</title>
        <authorList>
            <person name="Fukui M."/>
        </authorList>
    </citation>
    <scope>NUCLEOTIDE SEQUENCE</scope>
    <source>
        <strain evidence="2">H1576</strain>
    </source>
</reference>
<sequence>MREKKTKILVGALLALVIFASSIALLMYSKHSELNRYIEAHIEVVIASRGLEKGDVITAADIQMSRLPKSYINYTPLTKAEIVGRYAKVKILASEPLRPEKLSLLKPEDDESIVVETLEVVEEVTQDLQSDTITIPLSIFQNVDNSLKKGDFIDIVSVYPSKSKNQEYKFSTKYIALHVPIDSFIHKSVVLDALSDIKYEDQNKISIADSVVLKITPNNIKNLLPMYYKTQDLNSKRVYGSKENRGHLWMVKAATEINEIVQKEKSKMLLNTAAPKVKHKRTLKRVKNLDKVSISYED</sequence>
<protein>
    <recommendedName>
        <fullName evidence="1">SAF domain-containing protein</fullName>
    </recommendedName>
</protein>
<keyword evidence="3" id="KW-1185">Reference proteome</keyword>
<dbReference type="EMBL" id="CP046072">
    <property type="protein sequence ID" value="QSZ41951.1"/>
    <property type="molecule type" value="Genomic_DNA"/>
</dbReference>
<feature type="domain" description="SAF" evidence="1">
    <location>
        <begin position="42"/>
        <end position="103"/>
    </location>
</feature>
<proteinExistence type="predicted"/>
<organism evidence="2 3">
    <name type="scientific">Sulfurimonas aquatica</name>
    <dbReference type="NCBI Taxonomy" id="2672570"/>
    <lineage>
        <taxon>Bacteria</taxon>
        <taxon>Pseudomonadati</taxon>
        <taxon>Campylobacterota</taxon>
        <taxon>Epsilonproteobacteria</taxon>
        <taxon>Campylobacterales</taxon>
        <taxon>Sulfurimonadaceae</taxon>
        <taxon>Sulfurimonas</taxon>
    </lineage>
</organism>
<dbReference type="Pfam" id="PF08666">
    <property type="entry name" value="SAF"/>
    <property type="match status" value="1"/>
</dbReference>
<dbReference type="CDD" id="cd11614">
    <property type="entry name" value="SAF_CpaB_FlgA_like"/>
    <property type="match status" value="1"/>
</dbReference>
<evidence type="ECO:0000313" key="3">
    <source>
        <dbReference type="Proteomes" id="UP000671852"/>
    </source>
</evidence>
<evidence type="ECO:0000259" key="1">
    <source>
        <dbReference type="SMART" id="SM00858"/>
    </source>
</evidence>
<evidence type="ECO:0000313" key="2">
    <source>
        <dbReference type="EMBL" id="QSZ41951.1"/>
    </source>
</evidence>
<dbReference type="AlphaFoldDB" id="A0A975B0F6"/>
<dbReference type="Gene3D" id="3.90.1210.10">
    <property type="entry name" value="Antifreeze-like/N-acetylneuraminic acid synthase C-terminal domain"/>
    <property type="match status" value="1"/>
</dbReference>
<name>A0A975B0F6_9BACT</name>
<dbReference type="RefSeq" id="WP_207560769.1">
    <property type="nucleotide sequence ID" value="NZ_CP046072.1"/>
</dbReference>
<reference evidence="2" key="1">
    <citation type="submission" date="2019-11" db="EMBL/GenBank/DDBJ databases">
        <authorList>
            <person name="Kojima H."/>
        </authorList>
    </citation>
    <scope>NUCLEOTIDE SEQUENCE</scope>
    <source>
        <strain evidence="2">H1576</strain>
    </source>
</reference>
<accession>A0A975B0F6</accession>
<dbReference type="InterPro" id="IPR013974">
    <property type="entry name" value="SAF"/>
</dbReference>
<dbReference type="Proteomes" id="UP000671852">
    <property type="component" value="Chromosome"/>
</dbReference>
<dbReference type="SMART" id="SM00858">
    <property type="entry name" value="SAF"/>
    <property type="match status" value="1"/>
</dbReference>
<gene>
    <name evidence="2" type="ORF">GJV85_07465</name>
</gene>
<dbReference type="KEGG" id="saqt:GJV85_07465"/>